<keyword evidence="3" id="KW-1185">Reference proteome</keyword>
<dbReference type="Gene3D" id="3.40.50.10320">
    <property type="entry name" value="LmbE-like"/>
    <property type="match status" value="1"/>
</dbReference>
<proteinExistence type="predicted"/>
<accession>A0A919NWP9</accession>
<comment type="caution">
    <text evidence="2">The sequence shown here is derived from an EMBL/GenBank/DDBJ whole genome shotgun (WGS) entry which is preliminary data.</text>
</comment>
<dbReference type="SUPFAM" id="SSF102588">
    <property type="entry name" value="LmbE-like"/>
    <property type="match status" value="1"/>
</dbReference>
<dbReference type="InterPro" id="IPR024078">
    <property type="entry name" value="LmbE-like_dom_sf"/>
</dbReference>
<dbReference type="AlphaFoldDB" id="A0A919NWP9"/>
<name>A0A919NWP9_9ACTN</name>
<reference evidence="2" key="1">
    <citation type="submission" date="2021-01" db="EMBL/GenBank/DDBJ databases">
        <title>Whole genome shotgun sequence of Actinoplanes tereljensis NBRC 105297.</title>
        <authorList>
            <person name="Komaki H."/>
            <person name="Tamura T."/>
        </authorList>
    </citation>
    <scope>NUCLEOTIDE SEQUENCE</scope>
    <source>
        <strain evidence="2">NBRC 105297</strain>
    </source>
</reference>
<sequence length="58" mass="6212">MWCRGKARPQNGGYGHPDHIQNHRVTMATRVDTGVSDQKYDALAAHASQSAGALTCSS</sequence>
<gene>
    <name evidence="2" type="ORF">Ate02nite_94460</name>
</gene>
<evidence type="ECO:0000313" key="2">
    <source>
        <dbReference type="EMBL" id="GIF26716.1"/>
    </source>
</evidence>
<organism evidence="2 3">
    <name type="scientific">Paractinoplanes tereljensis</name>
    <dbReference type="NCBI Taxonomy" id="571912"/>
    <lineage>
        <taxon>Bacteria</taxon>
        <taxon>Bacillati</taxon>
        <taxon>Actinomycetota</taxon>
        <taxon>Actinomycetes</taxon>
        <taxon>Micromonosporales</taxon>
        <taxon>Micromonosporaceae</taxon>
        <taxon>Paractinoplanes</taxon>
    </lineage>
</organism>
<evidence type="ECO:0000256" key="1">
    <source>
        <dbReference type="SAM" id="MobiDB-lite"/>
    </source>
</evidence>
<dbReference type="Proteomes" id="UP000623608">
    <property type="component" value="Unassembled WGS sequence"/>
</dbReference>
<protein>
    <submittedName>
        <fullName evidence="2">Uncharacterized protein</fullName>
    </submittedName>
</protein>
<dbReference type="EMBL" id="BOMY01000064">
    <property type="protein sequence ID" value="GIF26716.1"/>
    <property type="molecule type" value="Genomic_DNA"/>
</dbReference>
<evidence type="ECO:0000313" key="3">
    <source>
        <dbReference type="Proteomes" id="UP000623608"/>
    </source>
</evidence>
<feature type="region of interest" description="Disordered" evidence="1">
    <location>
        <begin position="1"/>
        <end position="20"/>
    </location>
</feature>